<feature type="region of interest" description="Disordered" evidence="1">
    <location>
        <begin position="499"/>
        <end position="522"/>
    </location>
</feature>
<dbReference type="OrthoDB" id="7605898at2759"/>
<accession>A0A6V7H1C4</accession>
<dbReference type="EMBL" id="CAJDYZ010005484">
    <property type="protein sequence ID" value="CAD1472524.1"/>
    <property type="molecule type" value="Genomic_DNA"/>
</dbReference>
<feature type="compositionally biased region" description="Polar residues" evidence="1">
    <location>
        <begin position="434"/>
        <end position="459"/>
    </location>
</feature>
<reference evidence="2" key="1">
    <citation type="submission" date="2020-07" db="EMBL/GenBank/DDBJ databases">
        <authorList>
            <person name="Nazaruddin N."/>
        </authorList>
    </citation>
    <scope>NUCLEOTIDE SEQUENCE</scope>
</reference>
<keyword evidence="3" id="KW-1185">Reference proteome</keyword>
<feature type="compositionally biased region" description="Basic and acidic residues" evidence="1">
    <location>
        <begin position="265"/>
        <end position="279"/>
    </location>
</feature>
<feature type="compositionally biased region" description="Low complexity" evidence="1">
    <location>
        <begin position="504"/>
        <end position="522"/>
    </location>
</feature>
<organism evidence="2 3">
    <name type="scientific">Heterotrigona itama</name>
    <dbReference type="NCBI Taxonomy" id="395501"/>
    <lineage>
        <taxon>Eukaryota</taxon>
        <taxon>Metazoa</taxon>
        <taxon>Ecdysozoa</taxon>
        <taxon>Arthropoda</taxon>
        <taxon>Hexapoda</taxon>
        <taxon>Insecta</taxon>
        <taxon>Pterygota</taxon>
        <taxon>Neoptera</taxon>
        <taxon>Endopterygota</taxon>
        <taxon>Hymenoptera</taxon>
        <taxon>Apocrita</taxon>
        <taxon>Aculeata</taxon>
        <taxon>Apoidea</taxon>
        <taxon>Anthophila</taxon>
        <taxon>Apidae</taxon>
        <taxon>Heterotrigona</taxon>
    </lineage>
</organism>
<feature type="compositionally biased region" description="Polar residues" evidence="1">
    <location>
        <begin position="335"/>
        <end position="360"/>
    </location>
</feature>
<feature type="non-terminal residue" evidence="2">
    <location>
        <position position="1"/>
    </location>
</feature>
<feature type="region of interest" description="Disordered" evidence="1">
    <location>
        <begin position="310"/>
        <end position="389"/>
    </location>
</feature>
<feature type="region of interest" description="Disordered" evidence="1">
    <location>
        <begin position="243"/>
        <end position="285"/>
    </location>
</feature>
<dbReference type="Proteomes" id="UP000752696">
    <property type="component" value="Unassembled WGS sequence"/>
</dbReference>
<protein>
    <submittedName>
        <fullName evidence="2">Uncharacterized protein</fullName>
    </submittedName>
</protein>
<gene>
    <name evidence="2" type="ORF">MHI_LOCUS303958</name>
</gene>
<evidence type="ECO:0000313" key="2">
    <source>
        <dbReference type="EMBL" id="CAD1472524.1"/>
    </source>
</evidence>
<comment type="caution">
    <text evidence="2">The sequence shown here is derived from an EMBL/GenBank/DDBJ whole genome shotgun (WGS) entry which is preliminary data.</text>
</comment>
<feature type="non-terminal residue" evidence="2">
    <location>
        <position position="633"/>
    </location>
</feature>
<feature type="compositionally biased region" description="Basic and acidic residues" evidence="1">
    <location>
        <begin position="324"/>
        <end position="334"/>
    </location>
</feature>
<feature type="region of interest" description="Disordered" evidence="1">
    <location>
        <begin position="406"/>
        <end position="482"/>
    </location>
</feature>
<sequence>RKRCLVSNPLQMHTTACPRRFWTFFDFSCKAECRSNEKQCPESKDIVSSSLLPNSDLDDVSSKSLSPNTIVTTTTACSPRYSNECDLKSRVRRPLKEESLISLLDGHRVPKMLKWKLKGYKTLRNEHAIDFAFVPGGKSHELDILPRNGVTDNLDDTVERQGNLTIRKQTGKKDTLRLTAKAIENKVETEAKVIEKNDGLKDESDMDKSRNVSNQKLLLSSSVGNEGVKYLPILKSGLKCQTQPAARFSSRPPKKVRKPSAPILKRTDCKMHDSEKELPSMEFDEERDVLEASSLSKPLVPKFSELAGKWSSTESQRNQGYPAKTEETKRDCKSDCNSLESSPGNEPNAVETTRSRNASSKVADEKRFEPRSPAYFAPRASKQKPRLSTTDAVTFESIIGIPERTTPRLNITRPGEGRVASSPCAATRARLRTKQNGNRSASSSQMNSFGNGKSQSVPGNSDGGSRKPPASFPPVTSGKRSSSNCSCCLLGETTISKGASNAPNRVLNSRNSSLNISTSSVSPARKCRDDSDECTRARRKSCEQERPCKKDRKTCKRYCCPALQTPTKCDYDTFQCPEDTCGQSVQSHKAKRDPTCLPNDECKDQGREFCATPRKREDCNRSCRRERSRPCSE</sequence>
<proteinExistence type="predicted"/>
<feature type="compositionally biased region" description="Polar residues" evidence="1">
    <location>
        <begin position="310"/>
        <end position="319"/>
    </location>
</feature>
<evidence type="ECO:0000256" key="1">
    <source>
        <dbReference type="SAM" id="MobiDB-lite"/>
    </source>
</evidence>
<name>A0A6V7H1C4_9HYME</name>
<dbReference type="AlphaFoldDB" id="A0A6V7H1C4"/>
<evidence type="ECO:0000313" key="3">
    <source>
        <dbReference type="Proteomes" id="UP000752696"/>
    </source>
</evidence>